<gene>
    <name evidence="1" type="ORF">L227DRAFT_649696</name>
</gene>
<reference evidence="1" key="1">
    <citation type="journal article" date="2018" name="Genome Biol. Evol.">
        <title>Genomics and development of Lentinus tigrinus, a white-rot wood-decaying mushroom with dimorphic fruiting bodies.</title>
        <authorList>
            <person name="Wu B."/>
            <person name="Xu Z."/>
            <person name="Knudson A."/>
            <person name="Carlson A."/>
            <person name="Chen N."/>
            <person name="Kovaka S."/>
            <person name="LaButti K."/>
            <person name="Lipzen A."/>
            <person name="Pennachio C."/>
            <person name="Riley R."/>
            <person name="Schakwitz W."/>
            <person name="Umezawa K."/>
            <person name="Ohm R.A."/>
            <person name="Grigoriev I.V."/>
            <person name="Nagy L.G."/>
            <person name="Gibbons J."/>
            <person name="Hibbett D."/>
        </authorList>
    </citation>
    <scope>NUCLEOTIDE SEQUENCE [LARGE SCALE GENOMIC DNA]</scope>
    <source>
        <strain evidence="1">ALCF2SS1-6</strain>
    </source>
</reference>
<accession>A0A5C2SPT7</accession>
<keyword evidence="2" id="KW-1185">Reference proteome</keyword>
<protein>
    <submittedName>
        <fullName evidence="1">Uncharacterized protein</fullName>
    </submittedName>
</protein>
<dbReference type="AlphaFoldDB" id="A0A5C2SPT7"/>
<evidence type="ECO:0000313" key="1">
    <source>
        <dbReference type="EMBL" id="RPD65660.1"/>
    </source>
</evidence>
<evidence type="ECO:0000313" key="2">
    <source>
        <dbReference type="Proteomes" id="UP000313359"/>
    </source>
</evidence>
<sequence>MSSSLPAEMQALSLDDACHKPSDSETPPAQVDCFPLPPLDEYRKPRTTGIYYYGVYIRKGALEAYARRVNSEAEKHPSSVQLFYALEYLRWILKDKSVDIQVAVLRKRHKEAMPFITERRTARILCLFPFEEEALENRMSAENVAKVADALGCKPEWFEIFFFC</sequence>
<dbReference type="Proteomes" id="UP000313359">
    <property type="component" value="Unassembled WGS sequence"/>
</dbReference>
<dbReference type="EMBL" id="ML122252">
    <property type="protein sequence ID" value="RPD65660.1"/>
    <property type="molecule type" value="Genomic_DNA"/>
</dbReference>
<name>A0A5C2SPT7_9APHY</name>
<proteinExistence type="predicted"/>
<organism evidence="1 2">
    <name type="scientific">Lentinus tigrinus ALCF2SS1-6</name>
    <dbReference type="NCBI Taxonomy" id="1328759"/>
    <lineage>
        <taxon>Eukaryota</taxon>
        <taxon>Fungi</taxon>
        <taxon>Dikarya</taxon>
        <taxon>Basidiomycota</taxon>
        <taxon>Agaricomycotina</taxon>
        <taxon>Agaricomycetes</taxon>
        <taxon>Polyporales</taxon>
        <taxon>Polyporaceae</taxon>
        <taxon>Lentinus</taxon>
    </lineage>
</organism>
<dbReference type="OrthoDB" id="2609391at2759"/>